<evidence type="ECO:0000256" key="8">
    <source>
        <dbReference type="SAM" id="MobiDB-lite"/>
    </source>
</evidence>
<dbReference type="PROSITE" id="PS50850">
    <property type="entry name" value="MFS"/>
    <property type="match status" value="1"/>
</dbReference>
<dbReference type="OrthoDB" id="6612291at2759"/>
<feature type="transmembrane region" description="Helical" evidence="9">
    <location>
        <begin position="142"/>
        <end position="164"/>
    </location>
</feature>
<name>A0A0D1YY00_9EURO</name>
<dbReference type="GO" id="GO:0016020">
    <property type="term" value="C:membrane"/>
    <property type="evidence" value="ECO:0007669"/>
    <property type="project" value="UniProtKB-SubCell"/>
</dbReference>
<dbReference type="Pfam" id="PF00083">
    <property type="entry name" value="Sugar_tr"/>
    <property type="match status" value="1"/>
</dbReference>
<dbReference type="NCBIfam" id="TIGR00879">
    <property type="entry name" value="SP"/>
    <property type="match status" value="1"/>
</dbReference>
<feature type="transmembrane region" description="Helical" evidence="9">
    <location>
        <begin position="7"/>
        <end position="30"/>
    </location>
</feature>
<feature type="transmembrane region" description="Helical" evidence="9">
    <location>
        <begin position="361"/>
        <end position="380"/>
    </location>
</feature>
<feature type="transmembrane region" description="Helical" evidence="9">
    <location>
        <begin position="176"/>
        <end position="197"/>
    </location>
</feature>
<feature type="transmembrane region" description="Helical" evidence="9">
    <location>
        <begin position="303"/>
        <end position="321"/>
    </location>
</feature>
<evidence type="ECO:0000256" key="7">
    <source>
        <dbReference type="RuleBase" id="RU003346"/>
    </source>
</evidence>
<dbReference type="Proteomes" id="UP000053599">
    <property type="component" value="Unassembled WGS sequence"/>
</dbReference>
<dbReference type="PRINTS" id="PR00171">
    <property type="entry name" value="SUGRTRNSPORT"/>
</dbReference>
<evidence type="ECO:0000256" key="3">
    <source>
        <dbReference type="ARBA" id="ARBA00022448"/>
    </source>
</evidence>
<protein>
    <recommendedName>
        <fullName evidence="10">Major facilitator superfamily (MFS) profile domain-containing protein</fullName>
    </recommendedName>
</protein>
<feature type="domain" description="Major facilitator superfamily (MFS) profile" evidence="10">
    <location>
        <begin position="11"/>
        <end position="453"/>
    </location>
</feature>
<comment type="subcellular location">
    <subcellularLocation>
        <location evidence="1">Membrane</location>
        <topology evidence="1">Multi-pass membrane protein</topology>
    </subcellularLocation>
</comment>
<dbReference type="GO" id="GO:0005351">
    <property type="term" value="F:carbohydrate:proton symporter activity"/>
    <property type="evidence" value="ECO:0007669"/>
    <property type="project" value="TreeGrafter"/>
</dbReference>
<comment type="similarity">
    <text evidence="2 7">Belongs to the major facilitator superfamily. Sugar transporter (TC 2.A.1.1) family.</text>
</comment>
<dbReference type="InterPro" id="IPR036259">
    <property type="entry name" value="MFS_trans_sf"/>
</dbReference>
<evidence type="ECO:0000259" key="10">
    <source>
        <dbReference type="PROSITE" id="PS50850"/>
    </source>
</evidence>
<dbReference type="InterPro" id="IPR020846">
    <property type="entry name" value="MFS_dom"/>
</dbReference>
<dbReference type="Gene3D" id="1.20.1250.20">
    <property type="entry name" value="MFS general substrate transporter like domains"/>
    <property type="match status" value="1"/>
</dbReference>
<proteinExistence type="inferred from homology"/>
<dbReference type="HOGENOM" id="CLU_001265_30_13_1"/>
<feature type="transmembrane region" description="Helical" evidence="9">
    <location>
        <begin position="84"/>
        <end position="103"/>
    </location>
</feature>
<dbReference type="PROSITE" id="PS00217">
    <property type="entry name" value="SUGAR_TRANSPORT_2"/>
    <property type="match status" value="1"/>
</dbReference>
<evidence type="ECO:0000256" key="5">
    <source>
        <dbReference type="ARBA" id="ARBA00022989"/>
    </source>
</evidence>
<evidence type="ECO:0000256" key="9">
    <source>
        <dbReference type="SAM" id="Phobius"/>
    </source>
</evidence>
<dbReference type="AlphaFoldDB" id="A0A0D1YY00"/>
<accession>A0A0D1YY00</accession>
<feature type="transmembrane region" description="Helical" evidence="9">
    <location>
        <begin position="50"/>
        <end position="72"/>
    </location>
</feature>
<dbReference type="InterPro" id="IPR050360">
    <property type="entry name" value="MFS_Sugar_Transporters"/>
</dbReference>
<sequence length="504" mass="55494">MSGLSWYNIAICLIVSWGGYAYGFGFASFITSQGQPSFYVYLNLDPTFCACSILGACNALFNFGLAIGSLFQGWLCDVVGRKKAFAVAGACSLIGAALITGSVTIEMLIVVRLLHGFGLGMLICLVPLYLTEVAPPKRRGLLSGLTTASFGAGYLFYRCAWVAVGTYHGKTFNVQVRLPWALAMVGPAALLLGLPFIPESPRYLVFKNRNPEAWKVLQRIHRDPHDADETMAHAEYTQIVRQIEKDKEVKAGYMEIFKNPSWRRRALLAIFIQFAAQSTGILGIANYLVLIFTSLGTSGVMPLVVYAVYTTVGIICVLIAISTVDKVGRRTMFLIGFPSLAVILLIEGILQWQYLGTNNNPGLAGCVFVIFVYIVVFQTVDGPSFIWMAEIFPTNIRGRGIGLGFFSYFVGAITYSTPSNLAFKNIKYRMYFIYMGLCLISVVIVYLYIPETKQIPVEEIGALFGDEVAVHLTRDGHDIVEHDQGAQPDVKTSQQTDLMHAEKA</sequence>
<gene>
    <name evidence="11" type="ORF">PV11_07245</name>
</gene>
<feature type="transmembrane region" description="Helical" evidence="9">
    <location>
        <begin position="430"/>
        <end position="449"/>
    </location>
</feature>
<keyword evidence="5 9" id="KW-1133">Transmembrane helix</keyword>
<dbReference type="PANTHER" id="PTHR48022">
    <property type="entry name" value="PLASTIDIC GLUCOSE TRANSPORTER 4"/>
    <property type="match status" value="1"/>
</dbReference>
<dbReference type="EMBL" id="KN846953">
    <property type="protein sequence ID" value="KIV79698.1"/>
    <property type="molecule type" value="Genomic_DNA"/>
</dbReference>
<keyword evidence="3 7" id="KW-0813">Transport</keyword>
<feature type="transmembrane region" description="Helical" evidence="9">
    <location>
        <begin position="333"/>
        <end position="355"/>
    </location>
</feature>
<evidence type="ECO:0000313" key="12">
    <source>
        <dbReference type="Proteomes" id="UP000053599"/>
    </source>
</evidence>
<evidence type="ECO:0000256" key="1">
    <source>
        <dbReference type="ARBA" id="ARBA00004141"/>
    </source>
</evidence>
<evidence type="ECO:0000313" key="11">
    <source>
        <dbReference type="EMBL" id="KIV79698.1"/>
    </source>
</evidence>
<keyword evidence="6 9" id="KW-0472">Membrane</keyword>
<feature type="region of interest" description="Disordered" evidence="8">
    <location>
        <begin position="483"/>
        <end position="504"/>
    </location>
</feature>
<dbReference type="InterPro" id="IPR003663">
    <property type="entry name" value="Sugar/inositol_transpt"/>
</dbReference>
<dbReference type="SUPFAM" id="SSF103473">
    <property type="entry name" value="MFS general substrate transporter"/>
    <property type="match status" value="1"/>
</dbReference>
<evidence type="ECO:0000256" key="2">
    <source>
        <dbReference type="ARBA" id="ARBA00010992"/>
    </source>
</evidence>
<dbReference type="PANTHER" id="PTHR48022:SF11">
    <property type="entry name" value="MONOSACCHARIDE TRANSPORTER (HXT8), PUTATIVE (AFU_ORTHOLOGUE AFUA_2G08120)-RELATED"/>
    <property type="match status" value="1"/>
</dbReference>
<feature type="transmembrane region" description="Helical" evidence="9">
    <location>
        <begin position="401"/>
        <end position="418"/>
    </location>
</feature>
<keyword evidence="4 9" id="KW-0812">Transmembrane</keyword>
<feature type="transmembrane region" description="Helical" evidence="9">
    <location>
        <begin position="266"/>
        <end position="291"/>
    </location>
</feature>
<dbReference type="InterPro" id="IPR005829">
    <property type="entry name" value="Sugar_transporter_CS"/>
</dbReference>
<feature type="transmembrane region" description="Helical" evidence="9">
    <location>
        <begin position="109"/>
        <end position="130"/>
    </location>
</feature>
<reference evidence="11 12" key="1">
    <citation type="submission" date="2015-01" db="EMBL/GenBank/DDBJ databases">
        <title>The Genome Sequence of Exophiala sideris CBS121828.</title>
        <authorList>
            <consortium name="The Broad Institute Genomics Platform"/>
            <person name="Cuomo C."/>
            <person name="de Hoog S."/>
            <person name="Gorbushina A."/>
            <person name="Stielow B."/>
            <person name="Teixiera M."/>
            <person name="Abouelleil A."/>
            <person name="Chapman S.B."/>
            <person name="Priest M."/>
            <person name="Young S.K."/>
            <person name="Wortman J."/>
            <person name="Nusbaum C."/>
            <person name="Birren B."/>
        </authorList>
    </citation>
    <scope>NUCLEOTIDE SEQUENCE [LARGE SCALE GENOMIC DNA]</scope>
    <source>
        <strain evidence="11 12">CBS 121828</strain>
    </source>
</reference>
<evidence type="ECO:0000256" key="6">
    <source>
        <dbReference type="ARBA" id="ARBA00023136"/>
    </source>
</evidence>
<dbReference type="InterPro" id="IPR005828">
    <property type="entry name" value="MFS_sugar_transport-like"/>
</dbReference>
<organism evidence="11 12">
    <name type="scientific">Exophiala sideris</name>
    <dbReference type="NCBI Taxonomy" id="1016849"/>
    <lineage>
        <taxon>Eukaryota</taxon>
        <taxon>Fungi</taxon>
        <taxon>Dikarya</taxon>
        <taxon>Ascomycota</taxon>
        <taxon>Pezizomycotina</taxon>
        <taxon>Eurotiomycetes</taxon>
        <taxon>Chaetothyriomycetidae</taxon>
        <taxon>Chaetothyriales</taxon>
        <taxon>Herpotrichiellaceae</taxon>
        <taxon>Exophiala</taxon>
    </lineage>
</organism>
<evidence type="ECO:0000256" key="4">
    <source>
        <dbReference type="ARBA" id="ARBA00022692"/>
    </source>
</evidence>